<dbReference type="InterPro" id="IPR052558">
    <property type="entry name" value="Siderophore_Hydrolase_D"/>
</dbReference>
<comment type="similarity">
    <text evidence="1">Belongs to the esterase D family.</text>
</comment>
<proteinExistence type="inferred from homology"/>
<name>A0A916JGY5_9BACT</name>
<evidence type="ECO:0000313" key="3">
    <source>
        <dbReference type="EMBL" id="CAG5010144.1"/>
    </source>
</evidence>
<reference evidence="3" key="1">
    <citation type="submission" date="2021-04" db="EMBL/GenBank/DDBJ databases">
        <authorList>
            <person name="Rodrigo-Torres L."/>
            <person name="Arahal R. D."/>
            <person name="Lucena T."/>
        </authorList>
    </citation>
    <scope>NUCLEOTIDE SEQUENCE</scope>
    <source>
        <strain evidence="3">CECT 9275</strain>
    </source>
</reference>
<protein>
    <recommendedName>
        <fullName evidence="5">Alpha/beta hydrolase</fullName>
    </recommendedName>
</protein>
<dbReference type="Pfam" id="PF00756">
    <property type="entry name" value="Esterase"/>
    <property type="match status" value="1"/>
</dbReference>
<dbReference type="EMBL" id="CAJRAF010000002">
    <property type="protein sequence ID" value="CAG5010144.1"/>
    <property type="molecule type" value="Genomic_DNA"/>
</dbReference>
<evidence type="ECO:0000313" key="4">
    <source>
        <dbReference type="Proteomes" id="UP000680038"/>
    </source>
</evidence>
<dbReference type="GO" id="GO:0016788">
    <property type="term" value="F:hydrolase activity, acting on ester bonds"/>
    <property type="evidence" value="ECO:0007669"/>
    <property type="project" value="TreeGrafter"/>
</dbReference>
<evidence type="ECO:0008006" key="5">
    <source>
        <dbReference type="Google" id="ProtNLM"/>
    </source>
</evidence>
<dbReference type="PANTHER" id="PTHR40841:SF2">
    <property type="entry name" value="SIDEROPHORE-DEGRADING ESTERASE (EUROFUNG)"/>
    <property type="match status" value="1"/>
</dbReference>
<comment type="caution">
    <text evidence="3">The sequence shown here is derived from an EMBL/GenBank/DDBJ whole genome shotgun (WGS) entry which is preliminary data.</text>
</comment>
<keyword evidence="2" id="KW-0378">Hydrolase</keyword>
<evidence type="ECO:0000256" key="2">
    <source>
        <dbReference type="ARBA" id="ARBA00022801"/>
    </source>
</evidence>
<evidence type="ECO:0000256" key="1">
    <source>
        <dbReference type="ARBA" id="ARBA00005622"/>
    </source>
</evidence>
<dbReference type="SUPFAM" id="SSF53474">
    <property type="entry name" value="alpha/beta-Hydrolases"/>
    <property type="match status" value="1"/>
</dbReference>
<organism evidence="3 4">
    <name type="scientific">Dyadobacter helix</name>
    <dbReference type="NCBI Taxonomy" id="2822344"/>
    <lineage>
        <taxon>Bacteria</taxon>
        <taxon>Pseudomonadati</taxon>
        <taxon>Bacteroidota</taxon>
        <taxon>Cytophagia</taxon>
        <taxon>Cytophagales</taxon>
        <taxon>Spirosomataceae</taxon>
        <taxon>Dyadobacter</taxon>
    </lineage>
</organism>
<dbReference type="PANTHER" id="PTHR40841">
    <property type="entry name" value="SIDEROPHORE TRIACETYLFUSARININE C ESTERASE"/>
    <property type="match status" value="1"/>
</dbReference>
<dbReference type="Proteomes" id="UP000680038">
    <property type="component" value="Unassembled WGS sequence"/>
</dbReference>
<accession>A0A916JGY5</accession>
<dbReference type="InterPro" id="IPR000801">
    <property type="entry name" value="Esterase-like"/>
</dbReference>
<keyword evidence="4" id="KW-1185">Reference proteome</keyword>
<dbReference type="InterPro" id="IPR029058">
    <property type="entry name" value="AB_hydrolase_fold"/>
</dbReference>
<gene>
    <name evidence="3" type="ORF">DYBT9275_04653</name>
</gene>
<dbReference type="AlphaFoldDB" id="A0A916JGY5"/>
<sequence length="279" mass="32017">MKNQTNVLLKAKLILMVFVGTFLTVTLLAQPQMGKHKEIKTGEILTLHSKILQEEREIYINKPPGYDTLTGNLPVIYVLDAEYRFALAQSIISYFYITTKIPKVLIVGISNPNPQARKRDYLPAKMGGESKNFTDFLSTEVFPFIEKNFKTSGVRYIAGHSHGGIFVVHTLLTNPSMFDGYLATDPSLKNMYSETDTLLRQNLDKKRLYLASSDVAYGFMEDVAADMQADFSIFRKYLYQSHDQNHLKFKTEHLNDDHGNSYIQGFSRGLRYILNWRFE</sequence>
<dbReference type="RefSeq" id="WP_215241002.1">
    <property type="nucleotide sequence ID" value="NZ_CAJRAF010000002.1"/>
</dbReference>
<dbReference type="Gene3D" id="3.40.50.1820">
    <property type="entry name" value="alpha/beta hydrolase"/>
    <property type="match status" value="1"/>
</dbReference>